<accession>A0A9X3ARA4</accession>
<dbReference type="Proteomes" id="UP001155546">
    <property type="component" value="Unassembled WGS sequence"/>
</dbReference>
<dbReference type="GO" id="GO:0004519">
    <property type="term" value="F:endonuclease activity"/>
    <property type="evidence" value="ECO:0007669"/>
    <property type="project" value="UniProtKB-KW"/>
</dbReference>
<gene>
    <name evidence="2" type="ORF">NE535_17925</name>
</gene>
<dbReference type="Gene3D" id="3.40.1350.10">
    <property type="match status" value="1"/>
</dbReference>
<organism evidence="2 3">
    <name type="scientific">Shewanella holmiensis</name>
    <dbReference type="NCBI Taxonomy" id="2952222"/>
    <lineage>
        <taxon>Bacteria</taxon>
        <taxon>Pseudomonadati</taxon>
        <taxon>Pseudomonadota</taxon>
        <taxon>Gammaproteobacteria</taxon>
        <taxon>Alteromonadales</taxon>
        <taxon>Shewanellaceae</taxon>
        <taxon>Shewanella</taxon>
    </lineage>
</organism>
<feature type="domain" description="TnsA endonuclease N-terminal" evidence="1">
    <location>
        <begin position="73"/>
        <end position="168"/>
    </location>
</feature>
<comment type="caution">
    <text evidence="2">The sequence shown here is derived from an EMBL/GenBank/DDBJ whole genome shotgun (WGS) entry which is preliminary data.</text>
</comment>
<dbReference type="InterPro" id="IPR014833">
    <property type="entry name" value="TnsA_N"/>
</dbReference>
<sequence>MSRGRKLESFKDYQRALKNKYGIGQGSDYKPWFEIKDVKGHGTRSIIFGRKSQRSHHMMSSIESELFYLAEFSDNVVDIREQFPILPLNYTQKVASILGVKHPTHPKTKEPIIMTTDQLLTIDSIQGISYHAISVKPESESDKQRVLEKIDIERVCWELLGVKFSYFTGNELTKIQSRNLDWATAPFRDNPTRFSHEQISSALTVIKVGQFFFDDLCNKLISLNIASHDEAQLLIRYLIADKFIDVDLSSNIPEIGVLDVKSILLMQRGVVNAIA</sequence>
<proteinExistence type="predicted"/>
<keyword evidence="3" id="KW-1185">Reference proteome</keyword>
<dbReference type="AlphaFoldDB" id="A0A9X3ARA4"/>
<dbReference type="EMBL" id="JAMTCD010000039">
    <property type="protein sequence ID" value="MCT7943637.1"/>
    <property type="molecule type" value="Genomic_DNA"/>
</dbReference>
<evidence type="ECO:0000259" key="1">
    <source>
        <dbReference type="Pfam" id="PF08722"/>
    </source>
</evidence>
<reference evidence="2" key="1">
    <citation type="journal article" date="2023" name="Int. J. Syst. Evol. Microbiol.">
        <title>&lt;i&gt;Shewanella septentrionalis&lt;/i&gt; sp. nov. and &lt;i&gt;Shewanella holmiensis&lt;/i&gt; sp. nov., isolated from Baltic Sea water and sediments.</title>
        <authorList>
            <person name="Martin-Rodriguez A.J."/>
            <person name="Thorell K."/>
            <person name="Joffre E."/>
            <person name="Jensie-Markopoulos S."/>
            <person name="Moore E.R.B."/>
            <person name="Sjoling A."/>
        </authorList>
    </citation>
    <scope>NUCLEOTIDE SEQUENCE</scope>
    <source>
        <strain evidence="2">SP1S2-7</strain>
    </source>
</reference>
<dbReference type="Pfam" id="PF08722">
    <property type="entry name" value="Tn7_TnsA-like_N"/>
    <property type="match status" value="1"/>
</dbReference>
<name>A0A9X3ARA4_9GAMM</name>
<keyword evidence="2" id="KW-0540">Nuclease</keyword>
<dbReference type="RefSeq" id="WP_261299955.1">
    <property type="nucleotide sequence ID" value="NZ_JAMTCD010000039.1"/>
</dbReference>
<keyword evidence="2" id="KW-0255">Endonuclease</keyword>
<dbReference type="CDD" id="cd22362">
    <property type="entry name" value="TnsA_endonuclease-like"/>
    <property type="match status" value="1"/>
</dbReference>
<evidence type="ECO:0000313" key="2">
    <source>
        <dbReference type="EMBL" id="MCT7943637.1"/>
    </source>
</evidence>
<evidence type="ECO:0000313" key="3">
    <source>
        <dbReference type="Proteomes" id="UP001155546"/>
    </source>
</evidence>
<dbReference type="InterPro" id="IPR011856">
    <property type="entry name" value="tRNA_endonuc-like_dom_sf"/>
</dbReference>
<keyword evidence="2" id="KW-0378">Hydrolase</keyword>
<protein>
    <submittedName>
        <fullName evidence="2">TnsA endonuclease N-terminal domain-containing protein</fullName>
    </submittedName>
</protein>
<dbReference type="GO" id="GO:0003676">
    <property type="term" value="F:nucleic acid binding"/>
    <property type="evidence" value="ECO:0007669"/>
    <property type="project" value="InterPro"/>
</dbReference>
<dbReference type="SUPFAM" id="SSF52980">
    <property type="entry name" value="Restriction endonuclease-like"/>
    <property type="match status" value="1"/>
</dbReference>
<dbReference type="InterPro" id="IPR011335">
    <property type="entry name" value="Restrct_endonuc-II-like"/>
</dbReference>